<dbReference type="AlphaFoldDB" id="A0A094JI07"/>
<evidence type="ECO:0000313" key="1">
    <source>
        <dbReference type="EMBL" id="KFZ32176.1"/>
    </source>
</evidence>
<gene>
    <name evidence="1" type="ORF">JS44_15720</name>
</gene>
<reference evidence="1" key="1">
    <citation type="submission" date="2014-08" db="EMBL/GenBank/DDBJ databases">
        <title>Fullgenome sequencing of Anoxybacillus sp.25 isolate from Garga hot-spring Russia.</title>
        <authorList>
            <person name="Rozanov A.S."/>
            <person name="Kotenko A.V."/>
            <person name="Malup T.K."/>
            <person name="Peltek S.E."/>
        </authorList>
    </citation>
    <scope>NUCLEOTIDE SEQUENCE [LARGE SCALE GENOMIC DNA]</scope>
    <source>
        <strain evidence="1">25</strain>
    </source>
</reference>
<organism evidence="1">
    <name type="scientific">Anoxybacillus flavithermus</name>
    <dbReference type="NCBI Taxonomy" id="33934"/>
    <lineage>
        <taxon>Bacteria</taxon>
        <taxon>Bacillati</taxon>
        <taxon>Bacillota</taxon>
        <taxon>Bacilli</taxon>
        <taxon>Bacillales</taxon>
        <taxon>Anoxybacillaceae</taxon>
        <taxon>Anoxybacillus</taxon>
    </lineage>
</organism>
<comment type="caution">
    <text evidence="1">The sequence shown here is derived from an EMBL/GenBank/DDBJ whole genome shotgun (WGS) entry which is preliminary data.</text>
</comment>
<dbReference type="EMBL" id="JPZO01000156">
    <property type="protein sequence ID" value="KFZ32176.1"/>
    <property type="molecule type" value="Genomic_DNA"/>
</dbReference>
<accession>A0A094JI07</accession>
<proteinExistence type="predicted"/>
<protein>
    <recommendedName>
        <fullName evidence="2">Rad50/SbcC-type AAA domain-containing protein</fullName>
    </recommendedName>
</protein>
<evidence type="ECO:0008006" key="2">
    <source>
        <dbReference type="Google" id="ProtNLM"/>
    </source>
</evidence>
<name>A0A094JI07_9BACL</name>
<sequence>MLSDLGRINLFGGKNNVGKTTLLGSVILFFDRLNPNMLLRQYNWRGVAGMPIRSDTMFAPIFFNFDLSKIIQIKL</sequence>